<evidence type="ECO:0000259" key="1">
    <source>
        <dbReference type="PROSITE" id="PS51750"/>
    </source>
</evidence>
<name>A0A4R2JEE3_9PSEU</name>
<dbReference type="InterPro" id="IPR003497">
    <property type="entry name" value="BRO_N_domain"/>
</dbReference>
<dbReference type="OrthoDB" id="9812611at2"/>
<dbReference type="EMBL" id="SLWS01000006">
    <property type="protein sequence ID" value="TCO56887.1"/>
    <property type="molecule type" value="Genomic_DNA"/>
</dbReference>
<dbReference type="PANTHER" id="PTHR36180">
    <property type="entry name" value="DNA-BINDING PROTEIN-RELATED-RELATED"/>
    <property type="match status" value="1"/>
</dbReference>
<sequence length="290" mass="32119">MSKIEIFNFNGNDVRVVLREGEPWFVAADVSTVLGYRKAADTTRYLDEDERVVITSDSVSAGQPEGVIFAPRAGNLRQSATLVSEAGLYSLVLHSQRPEAKVFKRWVTHEVLPTIRKTGGAYIAPGSPAELDLSDPDTVLDKLIEVAQIAKAEREQRLALAATNAELEAAREADRPLVAFGQQVCEAANSYSMEEAAKVLRPVTGGLGRNHLLQLLVDMALLIDLKTDERHGQSGYRPYQWCAKHFEVPPNTAFVDGRGRKHVDYRTRVRVASLPWLRERIIHHLAAVAS</sequence>
<comment type="caution">
    <text evidence="2">The sequence shown here is derived from an EMBL/GenBank/DDBJ whole genome shotgun (WGS) entry which is preliminary data.</text>
</comment>
<dbReference type="GO" id="GO:0003677">
    <property type="term" value="F:DNA binding"/>
    <property type="evidence" value="ECO:0007669"/>
    <property type="project" value="InterPro"/>
</dbReference>
<reference evidence="2 3" key="1">
    <citation type="submission" date="2019-03" db="EMBL/GenBank/DDBJ databases">
        <title>Genomic Encyclopedia of Type Strains, Phase IV (KMG-IV): sequencing the most valuable type-strain genomes for metagenomic binning, comparative biology and taxonomic classification.</title>
        <authorList>
            <person name="Goeker M."/>
        </authorList>
    </citation>
    <scope>NUCLEOTIDE SEQUENCE [LARGE SCALE GENOMIC DNA]</scope>
    <source>
        <strain evidence="2 3">DSM 45934</strain>
    </source>
</reference>
<feature type="domain" description="Bro-N" evidence="1">
    <location>
        <begin position="1"/>
        <end position="119"/>
    </location>
</feature>
<proteinExistence type="predicted"/>
<dbReference type="Pfam" id="PF03374">
    <property type="entry name" value="ANT"/>
    <property type="match status" value="1"/>
</dbReference>
<gene>
    <name evidence="2" type="ORF">EV192_106362</name>
</gene>
<dbReference type="InterPro" id="IPR005039">
    <property type="entry name" value="Ant_C"/>
</dbReference>
<dbReference type="SMART" id="SM01040">
    <property type="entry name" value="Bro-N"/>
    <property type="match status" value="1"/>
</dbReference>
<accession>A0A4R2JEE3</accession>
<protein>
    <submittedName>
        <fullName evidence="2">Prophage antirepressor-like protein</fullName>
    </submittedName>
</protein>
<evidence type="ECO:0000313" key="3">
    <source>
        <dbReference type="Proteomes" id="UP000295680"/>
    </source>
</evidence>
<keyword evidence="3" id="KW-1185">Reference proteome</keyword>
<organism evidence="2 3">
    <name type="scientific">Actinocrispum wychmicini</name>
    <dbReference type="NCBI Taxonomy" id="1213861"/>
    <lineage>
        <taxon>Bacteria</taxon>
        <taxon>Bacillati</taxon>
        <taxon>Actinomycetota</taxon>
        <taxon>Actinomycetes</taxon>
        <taxon>Pseudonocardiales</taxon>
        <taxon>Pseudonocardiaceae</taxon>
        <taxon>Actinocrispum</taxon>
    </lineage>
</organism>
<dbReference type="AlphaFoldDB" id="A0A4R2JEE3"/>
<dbReference type="Pfam" id="PF02498">
    <property type="entry name" value="Bro-N"/>
    <property type="match status" value="1"/>
</dbReference>
<dbReference type="RefSeq" id="WP_132120505.1">
    <property type="nucleotide sequence ID" value="NZ_SLWS01000006.1"/>
</dbReference>
<dbReference type="PROSITE" id="PS51750">
    <property type="entry name" value="BRO_N"/>
    <property type="match status" value="1"/>
</dbReference>
<dbReference type="PANTHER" id="PTHR36180:SF2">
    <property type="entry name" value="BRO FAMILY PROTEIN"/>
    <property type="match status" value="1"/>
</dbReference>
<evidence type="ECO:0000313" key="2">
    <source>
        <dbReference type="EMBL" id="TCO56887.1"/>
    </source>
</evidence>
<dbReference type="Proteomes" id="UP000295680">
    <property type="component" value="Unassembled WGS sequence"/>
</dbReference>